<dbReference type="Gene3D" id="3.40.30.10">
    <property type="entry name" value="Glutaredoxin"/>
    <property type="match status" value="1"/>
</dbReference>
<feature type="region of interest" description="Disordered" evidence="1">
    <location>
        <begin position="17"/>
        <end position="36"/>
    </location>
</feature>
<dbReference type="OrthoDB" id="40334at2759"/>
<evidence type="ECO:0000256" key="1">
    <source>
        <dbReference type="SAM" id="MobiDB-lite"/>
    </source>
</evidence>
<evidence type="ECO:0000313" key="2">
    <source>
        <dbReference type="EMBL" id="KAH9812640.1"/>
    </source>
</evidence>
<feature type="compositionally biased region" description="Polar residues" evidence="1">
    <location>
        <begin position="17"/>
        <end position="30"/>
    </location>
</feature>
<dbReference type="PANTHER" id="PTHR42336">
    <property type="entry name" value="THIOREDOXIN DOMAIN-CONTAINING PROTEIN-RELATED"/>
    <property type="match status" value="1"/>
</dbReference>
<dbReference type="PANTHER" id="PTHR42336:SF1">
    <property type="entry name" value="ALKYL HYDROPEROXIDE REDUCTASE SUBUNIT C_ THIOL SPECIFIC ANTIOXIDANT DOMAIN-CONTAINING PROTEIN"/>
    <property type="match status" value="1"/>
</dbReference>
<comment type="caution">
    <text evidence="2">The sequence shown here is derived from an EMBL/GenBank/DDBJ whole genome shotgun (WGS) entry which is preliminary data.</text>
</comment>
<proteinExistence type="predicted"/>
<dbReference type="SUPFAM" id="SSF52833">
    <property type="entry name" value="Thioredoxin-like"/>
    <property type="match status" value="1"/>
</dbReference>
<dbReference type="AlphaFoldDB" id="A0A9W7VYM3"/>
<dbReference type="InterPro" id="IPR036249">
    <property type="entry name" value="Thioredoxin-like_sf"/>
</dbReference>
<protein>
    <submittedName>
        <fullName evidence="2">AhpC/TSA family</fullName>
    </submittedName>
</protein>
<name>A0A9W7VYM3_9PEZI</name>
<gene>
    <name evidence="2" type="ORF">Tdes44962_MAKER05767</name>
</gene>
<organism evidence="2 3">
    <name type="scientific">Teratosphaeria destructans</name>
    <dbReference type="NCBI Taxonomy" id="418781"/>
    <lineage>
        <taxon>Eukaryota</taxon>
        <taxon>Fungi</taxon>
        <taxon>Dikarya</taxon>
        <taxon>Ascomycota</taxon>
        <taxon>Pezizomycotina</taxon>
        <taxon>Dothideomycetes</taxon>
        <taxon>Dothideomycetidae</taxon>
        <taxon>Mycosphaerellales</taxon>
        <taxon>Teratosphaeriaceae</taxon>
        <taxon>Teratosphaeria</taxon>
    </lineage>
</organism>
<reference evidence="2 3" key="1">
    <citation type="journal article" date="2018" name="IMA Fungus">
        <title>IMA Genome-F 10: Nine draft genome sequences of Claviceps purpurea s.lat., including C. arundinis, C. humidiphila, and C. cf. spartinae, pseudomolecules for the pitch canker pathogen Fusarium circinatum, draft genome of Davidsoniella eucalypti, Grosmannia galeiformis, Quambalaria eucalypti, and Teratosphaeria destructans.</title>
        <authorList>
            <person name="Wingfield B.D."/>
            <person name="Liu M."/>
            <person name="Nguyen H.D."/>
            <person name="Lane F.A."/>
            <person name="Morgan S.W."/>
            <person name="De Vos L."/>
            <person name="Wilken P.M."/>
            <person name="Duong T.A."/>
            <person name="Aylward J."/>
            <person name="Coetzee M.P."/>
            <person name="Dadej K."/>
            <person name="De Beer Z.W."/>
            <person name="Findlay W."/>
            <person name="Havenga M."/>
            <person name="Kolarik M."/>
            <person name="Menzies J.G."/>
            <person name="Naidoo K."/>
            <person name="Pochopski O."/>
            <person name="Shoukouhi P."/>
            <person name="Santana Q.C."/>
            <person name="Seifert K.A."/>
            <person name="Soal N."/>
            <person name="Steenkamp E.T."/>
            <person name="Tatham C.T."/>
            <person name="van der Nest M.A."/>
            <person name="Wingfield M.J."/>
        </authorList>
    </citation>
    <scope>NUCLEOTIDE SEQUENCE [LARGE SCALE GENOMIC DNA]</scope>
    <source>
        <strain evidence="2">CMW44962</strain>
    </source>
</reference>
<dbReference type="Proteomes" id="UP001138500">
    <property type="component" value="Unassembled WGS sequence"/>
</dbReference>
<keyword evidence="3" id="KW-1185">Reference proteome</keyword>
<evidence type="ECO:0000313" key="3">
    <source>
        <dbReference type="Proteomes" id="UP001138500"/>
    </source>
</evidence>
<dbReference type="EMBL" id="RIBY02002456">
    <property type="protein sequence ID" value="KAH9812640.1"/>
    <property type="molecule type" value="Genomic_DNA"/>
</dbReference>
<reference evidence="2 3" key="2">
    <citation type="journal article" date="2021" name="Curr. Genet.">
        <title>Genetic response to nitrogen starvation in the aggressive Eucalyptus foliar pathogen Teratosphaeria destructans.</title>
        <authorList>
            <person name="Havenga M."/>
            <person name="Wingfield B.D."/>
            <person name="Wingfield M.J."/>
            <person name="Dreyer L.L."/>
            <person name="Roets F."/>
            <person name="Aylward J."/>
        </authorList>
    </citation>
    <scope>NUCLEOTIDE SEQUENCE [LARGE SCALE GENOMIC DNA]</scope>
    <source>
        <strain evidence="2">CMW44962</strain>
    </source>
</reference>
<sequence>MSFYQELGSWFAPRGPSLSSSPMLASQAPSTDRLPTGHGKQTIVVFLRHCGCPFAEKTYLNIREVARAHKDINFTAVSHSDEASTNRWLQSLPQAGSEPANLSMIVDAELQLYAAWGLGPTSYGHVLSLSSLQEVWRLARDEGIANRPTESGSRWQTSGFWAIDADGITRWGRPAKSADDVPDFEQAVEALINQDAGVRSSHQTLFPRPSENSRTVARLLIRS</sequence>
<accession>A0A9W7VYM3</accession>